<accession>A0A6U3AVB9</accession>
<dbReference type="EMBL" id="HBIV01048430">
    <property type="protein sequence ID" value="CAE0681861.1"/>
    <property type="molecule type" value="Transcribed_RNA"/>
</dbReference>
<sequence length="268" mass="29703">MSGGDLGNQFGGHFFNLLDAKNYQGLSQLFRQNSIVSFEGNNVQGMQKIIGLFQAFNKKYPKTKHQCTADTLPTPDGSNLVFLTGKRLDHQHSRIDTAVLISATVVLKKTDGKFWISNLIYRGEASGQNIPSNDMKVGAQFVGQFYKIYDSDHKKLGGIYTPKTVMKYETDKLQGAQMIMCKLTKGASDHIETQKRTKLGFRSVTFNSVKHEVKTLDIHPGAGGLLIQTSGFLAADGSTQGVKFGECFVLMKGQSGWKVLCQVFRQIY</sequence>
<gene>
    <name evidence="2" type="ORF">LGLO00237_LOCUS33649</name>
</gene>
<evidence type="ECO:0000313" key="2">
    <source>
        <dbReference type="EMBL" id="CAE0681861.1"/>
    </source>
</evidence>
<dbReference type="SUPFAM" id="SSF54427">
    <property type="entry name" value="NTF2-like"/>
    <property type="match status" value="2"/>
</dbReference>
<dbReference type="Gene3D" id="3.10.450.50">
    <property type="match status" value="2"/>
</dbReference>
<dbReference type="InterPro" id="IPR032710">
    <property type="entry name" value="NTF2-like_dom_sf"/>
</dbReference>
<dbReference type="InterPro" id="IPR002075">
    <property type="entry name" value="NTF2_dom"/>
</dbReference>
<reference evidence="2" key="1">
    <citation type="submission" date="2021-01" db="EMBL/GenBank/DDBJ databases">
        <authorList>
            <person name="Corre E."/>
            <person name="Pelletier E."/>
            <person name="Niang G."/>
            <person name="Scheremetjew M."/>
            <person name="Finn R."/>
            <person name="Kale V."/>
            <person name="Holt S."/>
            <person name="Cochrane G."/>
            <person name="Meng A."/>
            <person name="Brown T."/>
            <person name="Cohen L."/>
        </authorList>
    </citation>
    <scope>NUCLEOTIDE SEQUENCE</scope>
    <source>
        <strain evidence="2">CCCM811</strain>
    </source>
</reference>
<dbReference type="AlphaFoldDB" id="A0A6U3AVB9"/>
<dbReference type="InterPro" id="IPR045875">
    <property type="entry name" value="NTF2"/>
</dbReference>
<dbReference type="PROSITE" id="PS50177">
    <property type="entry name" value="NTF2_DOMAIN"/>
    <property type="match status" value="2"/>
</dbReference>
<feature type="domain" description="NTF2" evidence="1">
    <location>
        <begin position="6"/>
        <end position="123"/>
    </location>
</feature>
<organism evidence="2">
    <name type="scientific">Lotharella globosa</name>
    <dbReference type="NCBI Taxonomy" id="91324"/>
    <lineage>
        <taxon>Eukaryota</taxon>
        <taxon>Sar</taxon>
        <taxon>Rhizaria</taxon>
        <taxon>Cercozoa</taxon>
        <taxon>Chlorarachniophyceae</taxon>
        <taxon>Lotharella</taxon>
    </lineage>
</organism>
<dbReference type="Pfam" id="PF02136">
    <property type="entry name" value="NTF2"/>
    <property type="match status" value="2"/>
</dbReference>
<dbReference type="InterPro" id="IPR018222">
    <property type="entry name" value="Nuclear_transport_factor_2_euk"/>
</dbReference>
<proteinExistence type="predicted"/>
<dbReference type="GO" id="GO:0006913">
    <property type="term" value="P:nucleocytoplasmic transport"/>
    <property type="evidence" value="ECO:0007669"/>
    <property type="project" value="InterPro"/>
</dbReference>
<feature type="domain" description="NTF2" evidence="1">
    <location>
        <begin position="137"/>
        <end position="266"/>
    </location>
</feature>
<protein>
    <recommendedName>
        <fullName evidence="1">NTF2 domain-containing protein</fullName>
    </recommendedName>
</protein>
<evidence type="ECO:0000259" key="1">
    <source>
        <dbReference type="PROSITE" id="PS50177"/>
    </source>
</evidence>
<name>A0A6U3AVB9_9EUKA</name>
<dbReference type="PANTHER" id="PTHR12612">
    <property type="entry name" value="NUCLEAR TRANSPORT FACTOR 2"/>
    <property type="match status" value="1"/>
</dbReference>